<dbReference type="Gene3D" id="3.40.50.720">
    <property type="entry name" value="NAD(P)-binding Rossmann-like Domain"/>
    <property type="match status" value="1"/>
</dbReference>
<dbReference type="PANTHER" id="PTHR45033">
    <property type="match status" value="1"/>
</dbReference>
<name>A0A1A0W0M2_9MYCO</name>
<dbReference type="PANTHER" id="PTHR45033:SF2">
    <property type="entry name" value="ZINC-TYPE ALCOHOL DEHYDROGENASE-LIKE PROTEIN C1773.06C"/>
    <property type="match status" value="1"/>
</dbReference>
<dbReference type="OrthoDB" id="3175656at2"/>
<reference evidence="2 3" key="1">
    <citation type="submission" date="2016-06" db="EMBL/GenBank/DDBJ databases">
        <authorList>
            <person name="Kjaerup R.B."/>
            <person name="Dalgaard T.S."/>
            <person name="Juul-Madsen H.R."/>
        </authorList>
    </citation>
    <scope>NUCLEOTIDE SEQUENCE [LARGE SCALE GENOMIC DNA]</scope>
    <source>
        <strain evidence="2 3">852002-51834_SCH5396731</strain>
    </source>
</reference>
<evidence type="ECO:0000313" key="2">
    <source>
        <dbReference type="EMBL" id="OBB89043.1"/>
    </source>
</evidence>
<dbReference type="SUPFAM" id="SSF50129">
    <property type="entry name" value="GroES-like"/>
    <property type="match status" value="1"/>
</dbReference>
<dbReference type="AlphaFoldDB" id="A0A1A0W0M2"/>
<comment type="caution">
    <text evidence="2">The sequence shown here is derived from an EMBL/GenBank/DDBJ whole genome shotgun (WGS) entry which is preliminary data.</text>
</comment>
<dbReference type="GO" id="GO:0016491">
    <property type="term" value="F:oxidoreductase activity"/>
    <property type="evidence" value="ECO:0007669"/>
    <property type="project" value="InterPro"/>
</dbReference>
<proteinExistence type="predicted"/>
<dbReference type="InterPro" id="IPR013149">
    <property type="entry name" value="ADH-like_C"/>
</dbReference>
<dbReference type="Pfam" id="PF00107">
    <property type="entry name" value="ADH_zinc_N"/>
    <property type="match status" value="1"/>
</dbReference>
<protein>
    <submittedName>
        <fullName evidence="2">Alcohol dehydrogenase</fullName>
    </submittedName>
</protein>
<dbReference type="Pfam" id="PF08240">
    <property type="entry name" value="ADH_N"/>
    <property type="match status" value="1"/>
</dbReference>
<sequence length="339" mass="36057">MAVRVYRFDYHGGLDGLQLHDETVPSPQRGEVLLRIKAVSLNYRDVAIPLGRYVRDAKPGLVPCSDAVAEVIEIGDGVADYRPGDRVVGTFQPRWFGGPLPATAESDSYGSGQDGWLTEYKVVSQESVVAVPPGLSDEHAATLPCAGVTAWNALGGPAPIRAGQTVLTLGSGGVSVFAVQLAKLLGAHVIATTSSTQKAQVLQSLGADEVINYRTNPQWGQRVRELTGGRGVDRVVEVGGPATIEQSLRAVAVGGEVTLIGFLSEDNPGIDYFLLKGSDAITRSITVGDRTELESLIRAVTTTGLTPVIDEIFEFSDARGAFERLRDGKHLGKIVIRVN</sequence>
<dbReference type="InterPro" id="IPR020843">
    <property type="entry name" value="ER"/>
</dbReference>
<feature type="domain" description="Enoyl reductase (ER)" evidence="1">
    <location>
        <begin position="12"/>
        <end position="336"/>
    </location>
</feature>
<dbReference type="EMBL" id="LZSX01000004">
    <property type="protein sequence ID" value="OBB89043.1"/>
    <property type="molecule type" value="Genomic_DNA"/>
</dbReference>
<evidence type="ECO:0000313" key="3">
    <source>
        <dbReference type="Proteomes" id="UP000091914"/>
    </source>
</evidence>
<dbReference type="InterPro" id="IPR052711">
    <property type="entry name" value="Zinc_ADH-like"/>
</dbReference>
<dbReference type="SUPFAM" id="SSF51735">
    <property type="entry name" value="NAD(P)-binding Rossmann-fold domains"/>
    <property type="match status" value="1"/>
</dbReference>
<dbReference type="CDD" id="cd08276">
    <property type="entry name" value="MDR7"/>
    <property type="match status" value="1"/>
</dbReference>
<dbReference type="InterPro" id="IPR013154">
    <property type="entry name" value="ADH-like_N"/>
</dbReference>
<accession>A0A1A0W0M2</accession>
<dbReference type="InterPro" id="IPR011032">
    <property type="entry name" value="GroES-like_sf"/>
</dbReference>
<dbReference type="SMART" id="SM00829">
    <property type="entry name" value="PKS_ER"/>
    <property type="match status" value="1"/>
</dbReference>
<organism evidence="2 3">
    <name type="scientific">Mycobacterium colombiense</name>
    <dbReference type="NCBI Taxonomy" id="339268"/>
    <lineage>
        <taxon>Bacteria</taxon>
        <taxon>Bacillati</taxon>
        <taxon>Actinomycetota</taxon>
        <taxon>Actinomycetes</taxon>
        <taxon>Mycobacteriales</taxon>
        <taxon>Mycobacteriaceae</taxon>
        <taxon>Mycobacterium</taxon>
        <taxon>Mycobacterium avium complex (MAC)</taxon>
    </lineage>
</organism>
<gene>
    <name evidence="2" type="ORF">A5760_23475</name>
</gene>
<dbReference type="InterPro" id="IPR036291">
    <property type="entry name" value="NAD(P)-bd_dom_sf"/>
</dbReference>
<dbReference type="Gene3D" id="3.90.180.10">
    <property type="entry name" value="Medium-chain alcohol dehydrogenases, catalytic domain"/>
    <property type="match status" value="1"/>
</dbReference>
<dbReference type="Proteomes" id="UP000091914">
    <property type="component" value="Unassembled WGS sequence"/>
</dbReference>
<evidence type="ECO:0000259" key="1">
    <source>
        <dbReference type="SMART" id="SM00829"/>
    </source>
</evidence>